<evidence type="ECO:0000313" key="8">
    <source>
        <dbReference type="EMBL" id="RRT46022.1"/>
    </source>
</evidence>
<protein>
    <recommendedName>
        <fullName evidence="7">BHLH domain-containing protein</fullName>
    </recommendedName>
</protein>
<dbReference type="SUPFAM" id="SSF47459">
    <property type="entry name" value="HLH, helix-loop-helix DNA-binding domain"/>
    <property type="match status" value="1"/>
</dbReference>
<dbReference type="EMBL" id="AMZH03015459">
    <property type="protein sequence ID" value="RRT46022.1"/>
    <property type="molecule type" value="Genomic_DNA"/>
</dbReference>
<evidence type="ECO:0000256" key="2">
    <source>
        <dbReference type="ARBA" id="ARBA00005510"/>
    </source>
</evidence>
<dbReference type="Gene3D" id="4.10.280.10">
    <property type="entry name" value="Helix-loop-helix DNA-binding domain"/>
    <property type="match status" value="1"/>
</dbReference>
<dbReference type="PROSITE" id="PS50888">
    <property type="entry name" value="BHLH"/>
    <property type="match status" value="1"/>
</dbReference>
<comment type="similarity">
    <text evidence="2">Belongs to the bHLH protein family.</text>
</comment>
<dbReference type="InterPro" id="IPR024097">
    <property type="entry name" value="bHLH_ZIP_TF"/>
</dbReference>
<evidence type="ECO:0000259" key="7">
    <source>
        <dbReference type="PROSITE" id="PS50888"/>
    </source>
</evidence>
<feature type="domain" description="BHLH" evidence="7">
    <location>
        <begin position="183"/>
        <end position="239"/>
    </location>
</feature>
<sequence length="319" mass="35603">MAFSYFEHHPSLIDCAYLPCMPTEISFLPQQVGDGTSASSCFLHCYSSDDNPQLPGADARNLDSSDSVDIAVFLRPPSVVDQISHTPMVDEPNDEKAPTQQASGEKKRKSTKDETSFITGRPKLGFLCVWRSKEGNISKHRRPHGGLRESNDKKLRADGDMKASKPRKVIPAGCIHVRARRGEATDSHSLAERVRREKITERMKVLQSLVPGCEKVRIMKLHLSFSPISRNHTQCSKNLLMVLPSRAKGPLPFLRFDLSITKAHSWFPTTDENRGTLVPAYKLNNILFQNGSSFLMHAGEQRQGLLSQAEDVNTCSSFQ</sequence>
<evidence type="ECO:0000256" key="6">
    <source>
        <dbReference type="SAM" id="MobiDB-lite"/>
    </source>
</evidence>
<evidence type="ECO:0000256" key="4">
    <source>
        <dbReference type="ARBA" id="ARBA00023163"/>
    </source>
</evidence>
<comment type="subcellular location">
    <subcellularLocation>
        <location evidence="1">Nucleus</location>
    </subcellularLocation>
</comment>
<dbReference type="Proteomes" id="UP000287651">
    <property type="component" value="Unassembled WGS sequence"/>
</dbReference>
<dbReference type="GO" id="GO:0003700">
    <property type="term" value="F:DNA-binding transcription factor activity"/>
    <property type="evidence" value="ECO:0007669"/>
    <property type="project" value="TreeGrafter"/>
</dbReference>
<evidence type="ECO:0000313" key="9">
    <source>
        <dbReference type="Proteomes" id="UP000287651"/>
    </source>
</evidence>
<dbReference type="GO" id="GO:0005634">
    <property type="term" value="C:nucleus"/>
    <property type="evidence" value="ECO:0007669"/>
    <property type="project" value="UniProtKB-SubCell"/>
</dbReference>
<proteinExistence type="inferred from homology"/>
<dbReference type="InterPro" id="IPR036638">
    <property type="entry name" value="HLH_DNA-bd_sf"/>
</dbReference>
<evidence type="ECO:0000256" key="5">
    <source>
        <dbReference type="ARBA" id="ARBA00023242"/>
    </source>
</evidence>
<dbReference type="PANTHER" id="PTHR12565">
    <property type="entry name" value="STEROL REGULATORY ELEMENT-BINDING PROTEIN"/>
    <property type="match status" value="1"/>
</dbReference>
<keyword evidence="5" id="KW-0539">Nucleus</keyword>
<dbReference type="PANTHER" id="PTHR12565:SF431">
    <property type="entry name" value="TRANSCRIPTION FACTOR BHLH137"/>
    <property type="match status" value="1"/>
</dbReference>
<name>A0A426Y2P7_ENSVE</name>
<evidence type="ECO:0000256" key="3">
    <source>
        <dbReference type="ARBA" id="ARBA00023015"/>
    </source>
</evidence>
<organism evidence="8 9">
    <name type="scientific">Ensete ventricosum</name>
    <name type="common">Abyssinian banana</name>
    <name type="synonym">Musa ensete</name>
    <dbReference type="NCBI Taxonomy" id="4639"/>
    <lineage>
        <taxon>Eukaryota</taxon>
        <taxon>Viridiplantae</taxon>
        <taxon>Streptophyta</taxon>
        <taxon>Embryophyta</taxon>
        <taxon>Tracheophyta</taxon>
        <taxon>Spermatophyta</taxon>
        <taxon>Magnoliopsida</taxon>
        <taxon>Liliopsida</taxon>
        <taxon>Zingiberales</taxon>
        <taxon>Musaceae</taxon>
        <taxon>Ensete</taxon>
    </lineage>
</organism>
<keyword evidence="3" id="KW-0805">Transcription regulation</keyword>
<dbReference type="GO" id="GO:0046983">
    <property type="term" value="F:protein dimerization activity"/>
    <property type="evidence" value="ECO:0007669"/>
    <property type="project" value="InterPro"/>
</dbReference>
<gene>
    <name evidence="8" type="ORF">B296_00044989</name>
</gene>
<dbReference type="AlphaFoldDB" id="A0A426Y2P7"/>
<feature type="region of interest" description="Disordered" evidence="6">
    <location>
        <begin position="84"/>
        <end position="116"/>
    </location>
</feature>
<reference evidence="8 9" key="1">
    <citation type="journal article" date="2014" name="Agronomy (Basel)">
        <title>A Draft Genome Sequence for Ensete ventricosum, the Drought-Tolerant Tree Against Hunger.</title>
        <authorList>
            <person name="Harrison J."/>
            <person name="Moore K.A."/>
            <person name="Paszkiewicz K."/>
            <person name="Jones T."/>
            <person name="Grant M."/>
            <person name="Ambacheew D."/>
            <person name="Muzemil S."/>
            <person name="Studholme D.J."/>
        </authorList>
    </citation>
    <scope>NUCLEOTIDE SEQUENCE [LARGE SCALE GENOMIC DNA]</scope>
</reference>
<evidence type="ECO:0000256" key="1">
    <source>
        <dbReference type="ARBA" id="ARBA00004123"/>
    </source>
</evidence>
<accession>A0A426Y2P7</accession>
<comment type="caution">
    <text evidence="8">The sequence shown here is derived from an EMBL/GenBank/DDBJ whole genome shotgun (WGS) entry which is preliminary data.</text>
</comment>
<keyword evidence="4" id="KW-0804">Transcription</keyword>
<dbReference type="InterPro" id="IPR011598">
    <property type="entry name" value="bHLH_dom"/>
</dbReference>